<evidence type="ECO:0000256" key="16">
    <source>
        <dbReference type="ARBA" id="ARBA00023166"/>
    </source>
</evidence>
<evidence type="ECO:0000256" key="9">
    <source>
        <dbReference type="ARBA" id="ARBA00022857"/>
    </source>
</evidence>
<sequence>MDIMNLPFDLDFQSRVHPLLRTLTTTPLLHALKPSSAADSLAAILVLLTTFGYLTRGRLWNKPDRHYHIYFQRPQELESRNGGRVAASRDISQSLQEGGYDCVIFWGSQSGTSERFAQTLGREALSHFGIKALVADLSDYDSDSIARIPASLFAVFILSTYGEGDPSDNTAGLWDWIKQDIRVDGLRYVAFGLGNSNYKYYNRVLDVVADALDGAGASALIPRQRADDAEGGTEEDFQAWKENVFALFRNLGYKEMAVAYQPSMDVSFSKGDIGLGTLGLDMSLAHQRSATNSAIVPLVIRHTRELFNAGERNCIHMELDLGSSDLVYKTGDHIGIWPCNPDDEIRRLVRVLGLDTHKNEHLIITPIEDSANAKIPSPTTLEALFRNHLEICGPVARNLVIEIAQFAPTPEAKSTLLGIAQNREHYERFTTVKHITLGRLLEFASPVQSWDTIPLSFIIERLPALQPRYYSISSSSVIAPRRVAITALVVNKEVLTENETIEIINGLTSNFLLSASNLPSRSNVPTPTYLHSAEPGNLQSTKIFAHLRRTKFKLPITASTPLILVGAGTGLAPFRAFLQERAKLHALGKPVGKMLLFFGCRDQDDFIYREEIEKIQEQLGEKLEVITTFSRSQGQPKLYVQDRVAEHAAKVLELLDAGANMYICGKAGMAREVDMKLEDAGSLYKGLGEKEVKAWVDGLKKRGKWRADVWG</sequence>
<evidence type="ECO:0000256" key="3">
    <source>
        <dbReference type="ARBA" id="ARBA00022516"/>
    </source>
</evidence>
<dbReference type="PROSITE" id="PS50902">
    <property type="entry name" value="FLAVODOXIN_LIKE"/>
    <property type="match status" value="1"/>
</dbReference>
<keyword evidence="17" id="KW-0753">Steroid metabolism</keyword>
<evidence type="ECO:0000256" key="18">
    <source>
        <dbReference type="PIRNR" id="PIRNR000208"/>
    </source>
</evidence>
<comment type="similarity">
    <text evidence="18">In the C-terminal section; belongs to the flavoprotein pyridine nucleotide cytochrome reductase family.</text>
</comment>
<dbReference type="InterPro" id="IPR029039">
    <property type="entry name" value="Flavoprotein-like_sf"/>
</dbReference>
<proteinExistence type="inferred from homology"/>
<evidence type="ECO:0000256" key="17">
    <source>
        <dbReference type="ARBA" id="ARBA00023221"/>
    </source>
</evidence>
<keyword evidence="15 18" id="KW-0472">Membrane</keyword>
<keyword evidence="6" id="KW-0812">Transmembrane</keyword>
<protein>
    <recommendedName>
        <fullName evidence="18">NADPH--cytochrome P450 reductase</fullName>
        <ecNumber evidence="18">1.6.2.4</ecNumber>
    </recommendedName>
</protein>
<evidence type="ECO:0000256" key="12">
    <source>
        <dbReference type="ARBA" id="ARBA00023002"/>
    </source>
</evidence>
<dbReference type="EC" id="1.6.2.4" evidence="18"/>
<keyword evidence="10" id="KW-0752">Steroid biosynthesis</keyword>
<evidence type="ECO:0000256" key="8">
    <source>
        <dbReference type="ARBA" id="ARBA00022827"/>
    </source>
</evidence>
<dbReference type="InterPro" id="IPR001709">
    <property type="entry name" value="Flavoprot_Pyr_Nucl_cyt_Rdtase"/>
</dbReference>
<dbReference type="SUPFAM" id="SSF63380">
    <property type="entry name" value="Riboflavin synthase domain-like"/>
    <property type="match status" value="1"/>
</dbReference>
<gene>
    <name evidence="21" type="ORF">T440DRAFT_551771</name>
</gene>
<keyword evidence="7 18" id="KW-0256">Endoplasmic reticulum</keyword>
<name>A0A6A7BH05_9PLEO</name>
<evidence type="ECO:0000256" key="14">
    <source>
        <dbReference type="ARBA" id="ARBA00023098"/>
    </source>
</evidence>
<comment type="cofactor">
    <cofactor evidence="1">
        <name>FMN</name>
        <dbReference type="ChEBI" id="CHEBI:58210"/>
    </cofactor>
</comment>
<dbReference type="InterPro" id="IPR039261">
    <property type="entry name" value="FNR_nucleotide-bd"/>
</dbReference>
<dbReference type="AlphaFoldDB" id="A0A6A7BH05"/>
<dbReference type="InterPro" id="IPR001433">
    <property type="entry name" value="OxRdtase_FAD/NAD-bd"/>
</dbReference>
<dbReference type="Gene3D" id="2.40.30.10">
    <property type="entry name" value="Translation factors"/>
    <property type="match status" value="1"/>
</dbReference>
<evidence type="ECO:0000256" key="6">
    <source>
        <dbReference type="ARBA" id="ARBA00022692"/>
    </source>
</evidence>
<dbReference type="GO" id="GO:0003958">
    <property type="term" value="F:NADPH-hemoprotein reductase activity"/>
    <property type="evidence" value="ECO:0007669"/>
    <property type="project" value="UniProtKB-EC"/>
</dbReference>
<comment type="catalytic activity">
    <reaction evidence="18">
        <text>2 oxidized [cytochrome P450] + NADPH = 2 reduced [cytochrome P450] + NADP(+) + H(+)</text>
        <dbReference type="Rhea" id="RHEA:24040"/>
        <dbReference type="Rhea" id="RHEA-COMP:14627"/>
        <dbReference type="Rhea" id="RHEA-COMP:14628"/>
        <dbReference type="ChEBI" id="CHEBI:15378"/>
        <dbReference type="ChEBI" id="CHEBI:55376"/>
        <dbReference type="ChEBI" id="CHEBI:57783"/>
        <dbReference type="ChEBI" id="CHEBI:58349"/>
        <dbReference type="ChEBI" id="CHEBI:60344"/>
        <dbReference type="EC" id="1.6.2.4"/>
    </reaction>
</comment>
<keyword evidence="11" id="KW-1133">Transmembrane helix</keyword>
<keyword evidence="8" id="KW-0274">FAD</keyword>
<dbReference type="GO" id="GO:0010181">
    <property type="term" value="F:FMN binding"/>
    <property type="evidence" value="ECO:0007669"/>
    <property type="project" value="InterPro"/>
</dbReference>
<dbReference type="GO" id="GO:0005829">
    <property type="term" value="C:cytosol"/>
    <property type="evidence" value="ECO:0007669"/>
    <property type="project" value="TreeGrafter"/>
</dbReference>
<dbReference type="InterPro" id="IPR017938">
    <property type="entry name" value="Riboflavin_synthase-like_b-brl"/>
</dbReference>
<comment type="subcellular location">
    <subcellularLocation>
        <location evidence="18">Endoplasmic reticulum membrane</location>
    </subcellularLocation>
</comment>
<dbReference type="PROSITE" id="PS51384">
    <property type="entry name" value="FAD_FR"/>
    <property type="match status" value="1"/>
</dbReference>
<keyword evidence="3" id="KW-0444">Lipid biosynthesis</keyword>
<dbReference type="PANTHER" id="PTHR19384">
    <property type="entry name" value="NITRIC OXIDE SYNTHASE-RELATED"/>
    <property type="match status" value="1"/>
</dbReference>
<dbReference type="Proteomes" id="UP000799423">
    <property type="component" value="Unassembled WGS sequence"/>
</dbReference>
<dbReference type="InterPro" id="IPR023173">
    <property type="entry name" value="NADPH_Cyt_P450_Rdtase_alpha"/>
</dbReference>
<evidence type="ECO:0000259" key="19">
    <source>
        <dbReference type="PROSITE" id="PS50902"/>
    </source>
</evidence>
<feature type="domain" description="Flavodoxin-like" evidence="19">
    <location>
        <begin position="102"/>
        <end position="245"/>
    </location>
</feature>
<dbReference type="OrthoDB" id="1856718at2759"/>
<dbReference type="Pfam" id="PF00667">
    <property type="entry name" value="FAD_binding_1"/>
    <property type="match status" value="1"/>
</dbReference>
<dbReference type="Pfam" id="PF00258">
    <property type="entry name" value="Flavodoxin_1"/>
    <property type="match status" value="1"/>
</dbReference>
<dbReference type="InterPro" id="IPR017927">
    <property type="entry name" value="FAD-bd_FR_type"/>
</dbReference>
<dbReference type="Gene3D" id="1.20.990.10">
    <property type="entry name" value="NADPH-cytochrome p450 Reductase, Chain A, domain 3"/>
    <property type="match status" value="1"/>
</dbReference>
<keyword evidence="12 18" id="KW-0560">Oxidoreductase</keyword>
<comment type="function">
    <text evidence="18">This enzyme is required for electron transfer from NADP to cytochrome P450.</text>
</comment>
<keyword evidence="14" id="KW-0443">Lipid metabolism</keyword>
<dbReference type="SUPFAM" id="SSF52343">
    <property type="entry name" value="Ferredoxin reductase-like, C-terminal NADP-linked domain"/>
    <property type="match status" value="1"/>
</dbReference>
<dbReference type="Gene3D" id="3.40.50.80">
    <property type="entry name" value="Nucleotide-binding domain of ferredoxin-NADP reductase (FNR) module"/>
    <property type="match status" value="1"/>
</dbReference>
<dbReference type="PANTHER" id="PTHR19384:SF108">
    <property type="entry name" value="NADPH--CYTOCHROME P450 REDUCTASE"/>
    <property type="match status" value="1"/>
</dbReference>
<evidence type="ECO:0000256" key="13">
    <source>
        <dbReference type="ARBA" id="ARBA00023011"/>
    </source>
</evidence>
<dbReference type="GO" id="GO:0005789">
    <property type="term" value="C:endoplasmic reticulum membrane"/>
    <property type="evidence" value="ECO:0007669"/>
    <property type="project" value="UniProtKB-SubCell"/>
</dbReference>
<dbReference type="Pfam" id="PF00175">
    <property type="entry name" value="NAD_binding_1"/>
    <property type="match status" value="1"/>
</dbReference>
<evidence type="ECO:0000259" key="20">
    <source>
        <dbReference type="PROSITE" id="PS51384"/>
    </source>
</evidence>
<evidence type="ECO:0000256" key="10">
    <source>
        <dbReference type="ARBA" id="ARBA00022955"/>
    </source>
</evidence>
<dbReference type="InterPro" id="IPR001094">
    <property type="entry name" value="Flavdoxin-like"/>
</dbReference>
<evidence type="ECO:0000256" key="7">
    <source>
        <dbReference type="ARBA" id="ARBA00022824"/>
    </source>
</evidence>
<dbReference type="FunFam" id="3.40.50.80:FF:000032">
    <property type="entry name" value="NADPH-dependent diflavin oxidoreductase 1"/>
    <property type="match status" value="1"/>
</dbReference>
<accession>A0A6A7BH05</accession>
<keyword evidence="5" id="KW-0288">FMN</keyword>
<evidence type="ECO:0000313" key="21">
    <source>
        <dbReference type="EMBL" id="KAF2854700.1"/>
    </source>
</evidence>
<keyword evidence="22" id="KW-1185">Reference proteome</keyword>
<dbReference type="GO" id="GO:0016126">
    <property type="term" value="P:sterol biosynthetic process"/>
    <property type="evidence" value="ECO:0007669"/>
    <property type="project" value="UniProtKB-KW"/>
</dbReference>
<dbReference type="Gene3D" id="3.40.50.360">
    <property type="match status" value="1"/>
</dbReference>
<dbReference type="EMBL" id="MU006292">
    <property type="protein sequence ID" value="KAF2854700.1"/>
    <property type="molecule type" value="Genomic_DNA"/>
</dbReference>
<evidence type="ECO:0000256" key="2">
    <source>
        <dbReference type="ARBA" id="ARBA00001974"/>
    </source>
</evidence>
<keyword evidence="13" id="KW-0756">Sterol biosynthesis</keyword>
<dbReference type="PIRSF" id="PIRSF000208">
    <property type="entry name" value="P450R"/>
    <property type="match status" value="1"/>
</dbReference>
<keyword evidence="16" id="KW-1207">Sterol metabolism</keyword>
<evidence type="ECO:0000256" key="11">
    <source>
        <dbReference type="ARBA" id="ARBA00022989"/>
    </source>
</evidence>
<dbReference type="InterPro" id="IPR008254">
    <property type="entry name" value="Flavodoxin/NO_synth"/>
</dbReference>
<dbReference type="GO" id="GO:0050660">
    <property type="term" value="F:flavin adenine dinucleotide binding"/>
    <property type="evidence" value="ECO:0007669"/>
    <property type="project" value="TreeGrafter"/>
</dbReference>
<evidence type="ECO:0000256" key="5">
    <source>
        <dbReference type="ARBA" id="ARBA00022643"/>
    </source>
</evidence>
<evidence type="ECO:0000313" key="22">
    <source>
        <dbReference type="Proteomes" id="UP000799423"/>
    </source>
</evidence>
<evidence type="ECO:0000256" key="1">
    <source>
        <dbReference type="ARBA" id="ARBA00001917"/>
    </source>
</evidence>
<dbReference type="InterPro" id="IPR003097">
    <property type="entry name" value="CysJ-like_FAD-binding"/>
</dbReference>
<dbReference type="PRINTS" id="PR00371">
    <property type="entry name" value="FPNCR"/>
</dbReference>
<comment type="cofactor">
    <cofactor evidence="2">
        <name>FAD</name>
        <dbReference type="ChEBI" id="CHEBI:57692"/>
    </cofactor>
</comment>
<evidence type="ECO:0000256" key="4">
    <source>
        <dbReference type="ARBA" id="ARBA00022630"/>
    </source>
</evidence>
<dbReference type="PRINTS" id="PR00369">
    <property type="entry name" value="FLAVODOXIN"/>
</dbReference>
<dbReference type="InterPro" id="IPR023208">
    <property type="entry name" value="P450R"/>
</dbReference>
<evidence type="ECO:0000256" key="15">
    <source>
        <dbReference type="ARBA" id="ARBA00023136"/>
    </source>
</evidence>
<dbReference type="SUPFAM" id="SSF52218">
    <property type="entry name" value="Flavoproteins"/>
    <property type="match status" value="1"/>
</dbReference>
<organism evidence="21 22">
    <name type="scientific">Plenodomus tracheiphilus IPT5</name>
    <dbReference type="NCBI Taxonomy" id="1408161"/>
    <lineage>
        <taxon>Eukaryota</taxon>
        <taxon>Fungi</taxon>
        <taxon>Dikarya</taxon>
        <taxon>Ascomycota</taxon>
        <taxon>Pezizomycotina</taxon>
        <taxon>Dothideomycetes</taxon>
        <taxon>Pleosporomycetidae</taxon>
        <taxon>Pleosporales</taxon>
        <taxon>Pleosporineae</taxon>
        <taxon>Leptosphaeriaceae</taxon>
        <taxon>Plenodomus</taxon>
    </lineage>
</organism>
<reference evidence="21" key="1">
    <citation type="submission" date="2020-01" db="EMBL/GenBank/DDBJ databases">
        <authorList>
            <consortium name="DOE Joint Genome Institute"/>
            <person name="Haridas S."/>
            <person name="Albert R."/>
            <person name="Binder M."/>
            <person name="Bloem J."/>
            <person name="Labutti K."/>
            <person name="Salamov A."/>
            <person name="Andreopoulos B."/>
            <person name="Baker S.E."/>
            <person name="Barry K."/>
            <person name="Bills G."/>
            <person name="Bluhm B.H."/>
            <person name="Cannon C."/>
            <person name="Castanera R."/>
            <person name="Culley D.E."/>
            <person name="Daum C."/>
            <person name="Ezra D."/>
            <person name="Gonzalez J.B."/>
            <person name="Henrissat B."/>
            <person name="Kuo A."/>
            <person name="Liang C."/>
            <person name="Lipzen A."/>
            <person name="Lutzoni F."/>
            <person name="Magnuson J."/>
            <person name="Mondo S."/>
            <person name="Nolan M."/>
            <person name="Ohm R."/>
            <person name="Pangilinan J."/>
            <person name="Park H.-J."/>
            <person name="Ramirez L."/>
            <person name="Alfaro M."/>
            <person name="Sun H."/>
            <person name="Tritt A."/>
            <person name="Yoshinaga Y."/>
            <person name="Zwiers L.-H."/>
            <person name="Turgeon B.G."/>
            <person name="Goodwin S.B."/>
            <person name="Spatafora J.W."/>
            <person name="Crous P.W."/>
            <person name="Grigoriev I.V."/>
        </authorList>
    </citation>
    <scope>NUCLEOTIDE SEQUENCE</scope>
    <source>
        <strain evidence="21">IPT5</strain>
    </source>
</reference>
<feature type="domain" description="FAD-binding FR-type" evidence="20">
    <location>
        <begin position="293"/>
        <end position="555"/>
    </location>
</feature>
<keyword evidence="4" id="KW-0285">Flavoprotein</keyword>
<keyword evidence="9 18" id="KW-0521">NADP</keyword>